<dbReference type="InterPro" id="IPR044156">
    <property type="entry name" value="Galectin-like"/>
</dbReference>
<dbReference type="SMART" id="SM00908">
    <property type="entry name" value="Gal-bind_lectin"/>
    <property type="match status" value="1"/>
</dbReference>
<keyword evidence="5" id="KW-1185">Reference proteome</keyword>
<evidence type="ECO:0000256" key="2">
    <source>
        <dbReference type="RuleBase" id="RU102079"/>
    </source>
</evidence>
<dbReference type="PANTHER" id="PTHR11346">
    <property type="entry name" value="GALECTIN"/>
    <property type="match status" value="1"/>
</dbReference>
<dbReference type="EMBL" id="JBJQND010000006">
    <property type="protein sequence ID" value="KAL3874149.1"/>
    <property type="molecule type" value="Genomic_DNA"/>
</dbReference>
<dbReference type="PANTHER" id="PTHR11346:SF147">
    <property type="entry name" value="GALECTIN"/>
    <property type="match status" value="1"/>
</dbReference>
<evidence type="ECO:0000313" key="5">
    <source>
        <dbReference type="Proteomes" id="UP001634394"/>
    </source>
</evidence>
<protein>
    <recommendedName>
        <fullName evidence="2">Galectin</fullName>
    </recommendedName>
</protein>
<dbReference type="InterPro" id="IPR001079">
    <property type="entry name" value="Galectin_CRD"/>
</dbReference>
<dbReference type="SMART" id="SM00276">
    <property type="entry name" value="GLECT"/>
    <property type="match status" value="1"/>
</dbReference>
<evidence type="ECO:0000259" key="3">
    <source>
        <dbReference type="PROSITE" id="PS51304"/>
    </source>
</evidence>
<reference evidence="4 5" key="1">
    <citation type="submission" date="2024-11" db="EMBL/GenBank/DDBJ databases">
        <title>Chromosome-level genome assembly of the freshwater bivalve Anodonta woodiana.</title>
        <authorList>
            <person name="Chen X."/>
        </authorList>
    </citation>
    <scope>NUCLEOTIDE SEQUENCE [LARGE SCALE GENOMIC DNA]</scope>
    <source>
        <strain evidence="4">MN2024</strain>
        <tissue evidence="4">Gills</tissue>
    </source>
</reference>
<dbReference type="AlphaFoldDB" id="A0ABD3WJK8"/>
<dbReference type="Pfam" id="PF00337">
    <property type="entry name" value="Gal-bind_lectin"/>
    <property type="match status" value="1"/>
</dbReference>
<proteinExistence type="predicted"/>
<keyword evidence="1 2" id="KW-0430">Lectin</keyword>
<evidence type="ECO:0000256" key="1">
    <source>
        <dbReference type="ARBA" id="ARBA00022734"/>
    </source>
</evidence>
<dbReference type="SUPFAM" id="SSF49899">
    <property type="entry name" value="Concanavalin A-like lectins/glucanases"/>
    <property type="match status" value="1"/>
</dbReference>
<dbReference type="Proteomes" id="UP001634394">
    <property type="component" value="Unassembled WGS sequence"/>
</dbReference>
<sequence length="153" mass="17882">MYIYILPVHKSENYALQSIPFTKNISLRDVSKIVVKGRVLERPTRFSISLQNASSFEPDNVVFVYDARFNFGSDSNIIVCNNRNGGIWGSEERSDYFPFVQKEKFKVKIKLNHSHYEIQVGSHIWTFDHRMPIYDVDTLRIDGNVELYDVQTK</sequence>
<dbReference type="CDD" id="cd00070">
    <property type="entry name" value="GLECT"/>
    <property type="match status" value="1"/>
</dbReference>
<comment type="caution">
    <text evidence="4">The sequence shown here is derived from an EMBL/GenBank/DDBJ whole genome shotgun (WGS) entry which is preliminary data.</text>
</comment>
<name>A0ABD3WJK8_SINWO</name>
<accession>A0ABD3WJK8</accession>
<dbReference type="InterPro" id="IPR013320">
    <property type="entry name" value="ConA-like_dom_sf"/>
</dbReference>
<dbReference type="Gene3D" id="2.60.120.200">
    <property type="match status" value="1"/>
</dbReference>
<dbReference type="PROSITE" id="PS51304">
    <property type="entry name" value="GALECTIN"/>
    <property type="match status" value="1"/>
</dbReference>
<dbReference type="GO" id="GO:0030246">
    <property type="term" value="F:carbohydrate binding"/>
    <property type="evidence" value="ECO:0007669"/>
    <property type="project" value="UniProtKB-UniRule"/>
</dbReference>
<gene>
    <name evidence="4" type="ORF">ACJMK2_037200</name>
</gene>
<evidence type="ECO:0000313" key="4">
    <source>
        <dbReference type="EMBL" id="KAL3874149.1"/>
    </source>
</evidence>
<organism evidence="4 5">
    <name type="scientific">Sinanodonta woodiana</name>
    <name type="common">Chinese pond mussel</name>
    <name type="synonym">Anodonta woodiana</name>
    <dbReference type="NCBI Taxonomy" id="1069815"/>
    <lineage>
        <taxon>Eukaryota</taxon>
        <taxon>Metazoa</taxon>
        <taxon>Spiralia</taxon>
        <taxon>Lophotrochozoa</taxon>
        <taxon>Mollusca</taxon>
        <taxon>Bivalvia</taxon>
        <taxon>Autobranchia</taxon>
        <taxon>Heteroconchia</taxon>
        <taxon>Palaeoheterodonta</taxon>
        <taxon>Unionida</taxon>
        <taxon>Unionoidea</taxon>
        <taxon>Unionidae</taxon>
        <taxon>Unioninae</taxon>
        <taxon>Sinanodonta</taxon>
    </lineage>
</organism>
<feature type="domain" description="Galectin" evidence="3">
    <location>
        <begin position="19"/>
        <end position="153"/>
    </location>
</feature>